<organism evidence="1 2">
    <name type="scientific">Auritidibacter ignavus</name>
    <dbReference type="NCBI Taxonomy" id="678932"/>
    <lineage>
        <taxon>Bacteria</taxon>
        <taxon>Bacillati</taxon>
        <taxon>Actinomycetota</taxon>
        <taxon>Actinomycetes</taxon>
        <taxon>Micrococcales</taxon>
        <taxon>Micrococcaceae</taxon>
        <taxon>Auritidibacter</taxon>
    </lineage>
</organism>
<dbReference type="Gene3D" id="3.40.50.620">
    <property type="entry name" value="HUPs"/>
    <property type="match status" value="1"/>
</dbReference>
<accession>A0AAJ6AF59</accession>
<dbReference type="SUPFAM" id="SSF52402">
    <property type="entry name" value="Adenine nucleotide alpha hydrolases-like"/>
    <property type="match status" value="1"/>
</dbReference>
<dbReference type="AlphaFoldDB" id="A0AAJ6AF59"/>
<evidence type="ECO:0000313" key="1">
    <source>
        <dbReference type="EMBL" id="WGH92106.1"/>
    </source>
</evidence>
<evidence type="ECO:0000313" key="2">
    <source>
        <dbReference type="Proteomes" id="UP001224674"/>
    </source>
</evidence>
<proteinExistence type="predicted"/>
<keyword evidence="2" id="KW-1185">Reference proteome</keyword>
<reference evidence="1 2" key="1">
    <citation type="submission" date="2023-03" db="EMBL/GenBank/DDBJ databases">
        <title>Complete genome sequences of several Auritidibacter ignavus strains isolated from ear infections.</title>
        <authorList>
            <person name="Baehr T."/>
            <person name="Baumhoegger A.M."/>
        </authorList>
    </citation>
    <scope>NUCLEOTIDE SEQUENCE [LARGE SCALE GENOMIC DNA]</scope>
    <source>
        <strain evidence="1 2">BABAE-6</strain>
    </source>
</reference>
<dbReference type="InterPro" id="IPR014729">
    <property type="entry name" value="Rossmann-like_a/b/a_fold"/>
</dbReference>
<protein>
    <recommendedName>
        <fullName evidence="3">Phosphoadenosine phosphosulfate reductase</fullName>
    </recommendedName>
</protein>
<dbReference type="EMBL" id="CP122566">
    <property type="protein sequence ID" value="WGH92106.1"/>
    <property type="molecule type" value="Genomic_DNA"/>
</dbReference>
<gene>
    <name evidence="1" type="ORF">QDX21_07120</name>
</gene>
<evidence type="ECO:0008006" key="3">
    <source>
        <dbReference type="Google" id="ProtNLM"/>
    </source>
</evidence>
<dbReference type="Proteomes" id="UP001224674">
    <property type="component" value="Chromosome"/>
</dbReference>
<name>A0AAJ6AF59_9MICC</name>
<sequence length="238" mass="27264">MIEIDSVPSSASIREDIARSGDDVLLAFSRGKDSIALWLSLLESGVDPDKIHPYHLYLVPGLSFVDESLAYFEDYFEKHIPQYPHVAVYRLLKNLVFQPPENCSVIEAAQLQEVTYLQLISVLSEEFGLPKDTYYVEGSRACDSPMRRIAVSKHGAVRKAGRKILGVWDWQIADVRDVISRHGIELPVDYEMFGRSFDGLDYRFLGPLKERFPDDYQKILDLYPLAELEVMRYEIEAV</sequence>
<dbReference type="RefSeq" id="WP_279674351.1">
    <property type="nucleotide sequence ID" value="NZ_CP122566.1"/>
</dbReference>